<dbReference type="EC" id="2.7.1.36" evidence="12"/>
<dbReference type="PANTHER" id="PTHR43290">
    <property type="entry name" value="MEVALONATE KINASE"/>
    <property type="match status" value="1"/>
</dbReference>
<dbReference type="PANTHER" id="PTHR43290:SF2">
    <property type="entry name" value="MEVALONATE KINASE"/>
    <property type="match status" value="1"/>
</dbReference>
<dbReference type="Gene3D" id="3.30.70.890">
    <property type="entry name" value="GHMP kinase, C-terminal domain"/>
    <property type="match status" value="1"/>
</dbReference>
<keyword evidence="2" id="KW-0444">Lipid biosynthesis</keyword>
<dbReference type="UniPathway" id="UPA00057">
    <property type="reaction ID" value="UER00098"/>
</dbReference>
<keyword evidence="7" id="KW-0460">Magnesium</keyword>
<proteinExistence type="predicted"/>
<evidence type="ECO:0000259" key="11">
    <source>
        <dbReference type="Pfam" id="PF08544"/>
    </source>
</evidence>
<dbReference type="Gene3D" id="3.30.230.10">
    <property type="match status" value="1"/>
</dbReference>
<dbReference type="GO" id="GO:0019287">
    <property type="term" value="P:isopentenyl diphosphate biosynthetic process, mevalonate pathway"/>
    <property type="evidence" value="ECO:0007669"/>
    <property type="project" value="UniProtKB-UniPathway"/>
</dbReference>
<feature type="domain" description="GHMP kinase C-terminal" evidence="11">
    <location>
        <begin position="220"/>
        <end position="294"/>
    </location>
</feature>
<name>A0A3G6JEA9_LACDL</name>
<feature type="domain" description="GHMP kinase N-terminal" evidence="10">
    <location>
        <begin position="68"/>
        <end position="146"/>
    </location>
</feature>
<organism evidence="12">
    <name type="scientific">Lactobacillus delbrueckii subsp. lactis</name>
    <dbReference type="NCBI Taxonomy" id="29397"/>
    <lineage>
        <taxon>Bacteria</taxon>
        <taxon>Bacillati</taxon>
        <taxon>Bacillota</taxon>
        <taxon>Bacilli</taxon>
        <taxon>Lactobacillales</taxon>
        <taxon>Lactobacillaceae</taxon>
        <taxon>Lactobacillus</taxon>
    </lineage>
</organism>
<dbReference type="GO" id="GO:0005524">
    <property type="term" value="F:ATP binding"/>
    <property type="evidence" value="ECO:0007669"/>
    <property type="project" value="UniProtKB-KW"/>
</dbReference>
<evidence type="ECO:0000313" key="12">
    <source>
        <dbReference type="EMBL" id="AZA16201.1"/>
    </source>
</evidence>
<dbReference type="InterPro" id="IPR014721">
    <property type="entry name" value="Ribsml_uS5_D2-typ_fold_subgr"/>
</dbReference>
<dbReference type="SUPFAM" id="SSF55060">
    <property type="entry name" value="GHMP Kinase, C-terminal domain"/>
    <property type="match status" value="1"/>
</dbReference>
<reference evidence="12" key="1">
    <citation type="submission" date="2018-07" db="EMBL/GenBank/DDBJ databases">
        <authorList>
            <person name="Somerville V."/>
        </authorList>
    </citation>
    <scope>NUCLEOTIDE SEQUENCE</scope>
    <source>
        <strain evidence="12">NWC_2_2</strain>
    </source>
</reference>
<evidence type="ECO:0000256" key="6">
    <source>
        <dbReference type="ARBA" id="ARBA00022840"/>
    </source>
</evidence>
<evidence type="ECO:0000256" key="2">
    <source>
        <dbReference type="ARBA" id="ARBA00022516"/>
    </source>
</evidence>
<dbReference type="InterPro" id="IPR020568">
    <property type="entry name" value="Ribosomal_Su5_D2-typ_SF"/>
</dbReference>
<keyword evidence="6" id="KW-0067">ATP-binding</keyword>
<dbReference type="GO" id="GO:0004496">
    <property type="term" value="F:mevalonate kinase activity"/>
    <property type="evidence" value="ECO:0007669"/>
    <property type="project" value="UniProtKB-EC"/>
</dbReference>
<dbReference type="PRINTS" id="PR00959">
    <property type="entry name" value="MEVGALKINASE"/>
</dbReference>
<evidence type="ECO:0000256" key="4">
    <source>
        <dbReference type="ARBA" id="ARBA00022741"/>
    </source>
</evidence>
<sequence>MQTSCTAHGKVILIGEHSVVYGYDALAMPIQALHIKTTVSDYAGPVCMDTKLYQGPFFDAPADYNGLKYVVNELLTRSGKNPQIKLTYTGEIPMERGLGSSATVAYGTTVALSQYLGLKLSASEVIDITNQAETINHGKASGLDAATVNSDYLVFFNKQKGVKKLSSKLGASLLIMDTGDLGNTREAVTMVAKLLNESPDAQVRMRKLGQLADEVKAAWLEQDPETVGKFFNEAQELLASFNLSTSKIDRICQIADKGGALGCKLSGGGLGGIVIALCKDAASCEEIAQACQAEISNYWIEEI</sequence>
<dbReference type="Pfam" id="PF08544">
    <property type="entry name" value="GHMP_kinases_C"/>
    <property type="match status" value="1"/>
</dbReference>
<keyword evidence="3 12" id="KW-0808">Transferase</keyword>
<dbReference type="GO" id="GO:0005829">
    <property type="term" value="C:cytosol"/>
    <property type="evidence" value="ECO:0007669"/>
    <property type="project" value="TreeGrafter"/>
</dbReference>
<evidence type="ECO:0000256" key="1">
    <source>
        <dbReference type="ARBA" id="ARBA00022490"/>
    </source>
</evidence>
<dbReference type="AlphaFoldDB" id="A0A3G6JEA9"/>
<dbReference type="EMBL" id="CP031023">
    <property type="protein sequence ID" value="AZA16201.1"/>
    <property type="molecule type" value="Genomic_DNA"/>
</dbReference>
<evidence type="ECO:0000259" key="10">
    <source>
        <dbReference type="Pfam" id="PF00288"/>
    </source>
</evidence>
<evidence type="ECO:0000256" key="8">
    <source>
        <dbReference type="ARBA" id="ARBA00023098"/>
    </source>
</evidence>
<keyword evidence="4" id="KW-0547">Nucleotide-binding</keyword>
<evidence type="ECO:0000256" key="3">
    <source>
        <dbReference type="ARBA" id="ARBA00022679"/>
    </source>
</evidence>
<protein>
    <submittedName>
        <fullName evidence="12">Mevalonate kinase</fullName>
        <ecNumber evidence="12">2.7.1.36</ecNumber>
    </submittedName>
</protein>
<dbReference type="Pfam" id="PF00288">
    <property type="entry name" value="GHMP_kinases_N"/>
    <property type="match status" value="1"/>
</dbReference>
<dbReference type="InterPro" id="IPR006204">
    <property type="entry name" value="GHMP_kinase_N_dom"/>
</dbReference>
<keyword evidence="1" id="KW-0963">Cytoplasm</keyword>
<keyword evidence="5 12" id="KW-0418">Kinase</keyword>
<comment type="pathway">
    <text evidence="9">Isoprenoid biosynthesis; isopentenyl diphosphate biosynthesis via mevalonate pathway; isopentenyl diphosphate from (R)-mevalonate: step 1/3.</text>
</comment>
<evidence type="ECO:0000256" key="9">
    <source>
        <dbReference type="ARBA" id="ARBA00029438"/>
    </source>
</evidence>
<dbReference type="SUPFAM" id="SSF54211">
    <property type="entry name" value="Ribosomal protein S5 domain 2-like"/>
    <property type="match status" value="1"/>
</dbReference>
<dbReference type="NCBIfam" id="TIGR00549">
    <property type="entry name" value="mevalon_kin"/>
    <property type="match status" value="1"/>
</dbReference>
<dbReference type="InterPro" id="IPR036554">
    <property type="entry name" value="GHMP_kinase_C_sf"/>
</dbReference>
<dbReference type="InterPro" id="IPR006205">
    <property type="entry name" value="Mev_gal_kin"/>
</dbReference>
<keyword evidence="8" id="KW-0443">Lipid metabolism</keyword>
<evidence type="ECO:0000256" key="7">
    <source>
        <dbReference type="ARBA" id="ARBA00022842"/>
    </source>
</evidence>
<gene>
    <name evidence="12" type="primary">mvk</name>
    <name evidence="12" type="ORF">DQL93_06445</name>
</gene>
<evidence type="ECO:0000256" key="5">
    <source>
        <dbReference type="ARBA" id="ARBA00022777"/>
    </source>
</evidence>
<dbReference type="InterPro" id="IPR013750">
    <property type="entry name" value="GHMP_kinase_C_dom"/>
</dbReference>
<accession>A0A3G6JEA9</accession>